<evidence type="ECO:0000313" key="3">
    <source>
        <dbReference type="Proteomes" id="UP001501166"/>
    </source>
</evidence>
<dbReference type="Proteomes" id="UP001501166">
    <property type="component" value="Unassembled WGS sequence"/>
</dbReference>
<keyword evidence="1" id="KW-0175">Coiled coil</keyword>
<reference evidence="2 3" key="1">
    <citation type="journal article" date="2019" name="Int. J. Syst. Evol. Microbiol.">
        <title>The Global Catalogue of Microorganisms (GCM) 10K type strain sequencing project: providing services to taxonomists for standard genome sequencing and annotation.</title>
        <authorList>
            <consortium name="The Broad Institute Genomics Platform"/>
            <consortium name="The Broad Institute Genome Sequencing Center for Infectious Disease"/>
            <person name="Wu L."/>
            <person name="Ma J."/>
        </authorList>
    </citation>
    <scope>NUCLEOTIDE SEQUENCE [LARGE SCALE GENOMIC DNA]</scope>
    <source>
        <strain evidence="2 3">JCM 12662</strain>
    </source>
</reference>
<organism evidence="2 3">
    <name type="scientific">Alkalibacterium iburiense</name>
    <dbReference type="NCBI Taxonomy" id="290589"/>
    <lineage>
        <taxon>Bacteria</taxon>
        <taxon>Bacillati</taxon>
        <taxon>Bacillota</taxon>
        <taxon>Bacilli</taxon>
        <taxon>Lactobacillales</taxon>
        <taxon>Carnobacteriaceae</taxon>
        <taxon>Alkalibacterium</taxon>
    </lineage>
</organism>
<proteinExistence type="predicted"/>
<feature type="coiled-coil region" evidence="1">
    <location>
        <begin position="55"/>
        <end position="87"/>
    </location>
</feature>
<evidence type="ECO:0000313" key="2">
    <source>
        <dbReference type="EMBL" id="GAA0362767.1"/>
    </source>
</evidence>
<comment type="caution">
    <text evidence="2">The sequence shown here is derived from an EMBL/GenBank/DDBJ whole genome shotgun (WGS) entry which is preliminary data.</text>
</comment>
<keyword evidence="3" id="KW-1185">Reference proteome</keyword>
<evidence type="ECO:0008006" key="4">
    <source>
        <dbReference type="Google" id="ProtNLM"/>
    </source>
</evidence>
<name>A0ABN0XG61_9LACT</name>
<dbReference type="EMBL" id="BAAACW010000090">
    <property type="protein sequence ID" value="GAA0362767.1"/>
    <property type="molecule type" value="Genomic_DNA"/>
</dbReference>
<protein>
    <recommendedName>
        <fullName evidence="4">Malate synthase</fullName>
    </recommendedName>
</protein>
<evidence type="ECO:0000256" key="1">
    <source>
        <dbReference type="SAM" id="Coils"/>
    </source>
</evidence>
<gene>
    <name evidence="2" type="ORF">GCM10008932_14080</name>
</gene>
<accession>A0ABN0XG61</accession>
<sequence length="278" mass="32504">MDLTNQKITHKVFGEGHIVSHNDTILTVKFDNDKKEFVYPDAFDSFISLKDPAVAQSMEKVVKQLKSEEEEQLREEKEERRQKLIIKKQKRKLKNGRLHESSQAVFWLDEEEQETIFSDWEVSTGKVQSGANKGTPSRAARLRPNSAIVLTAREEEQEETERRILGLFMVPETFSGSTNEDGVIPAHSKYRIQLTDEEADKMLFWNYYKNKNYPERTTWNSGKYRYFDNIWVAQMLKDIIDMRTGEEREEVENFLTYFCQVNALDKESITEAEGALKL</sequence>
<dbReference type="RefSeq" id="WP_343755104.1">
    <property type="nucleotide sequence ID" value="NZ_BAAACW010000090.1"/>
</dbReference>